<evidence type="ECO:0000256" key="4">
    <source>
        <dbReference type="ARBA" id="ARBA00022692"/>
    </source>
</evidence>
<dbReference type="PANTHER" id="PTHR13018">
    <property type="entry name" value="PROBABLE MEMBRANE PROTEIN DUF221-RELATED"/>
    <property type="match status" value="1"/>
</dbReference>
<dbReference type="InterPro" id="IPR045122">
    <property type="entry name" value="Csc1-like"/>
</dbReference>
<evidence type="ECO:0000256" key="3">
    <source>
        <dbReference type="ARBA" id="ARBA00022448"/>
    </source>
</evidence>
<organism evidence="11 12">
    <name type="scientific">Cyclotella cryptica</name>
    <dbReference type="NCBI Taxonomy" id="29204"/>
    <lineage>
        <taxon>Eukaryota</taxon>
        <taxon>Sar</taxon>
        <taxon>Stramenopiles</taxon>
        <taxon>Ochrophyta</taxon>
        <taxon>Bacillariophyta</taxon>
        <taxon>Coscinodiscophyceae</taxon>
        <taxon>Thalassiosirophycidae</taxon>
        <taxon>Stephanodiscales</taxon>
        <taxon>Stephanodiscaceae</taxon>
        <taxon>Cyclotella</taxon>
    </lineage>
</organism>
<feature type="transmembrane region" description="Helical" evidence="8">
    <location>
        <begin position="889"/>
        <end position="912"/>
    </location>
</feature>
<proteinExistence type="inferred from homology"/>
<dbReference type="InterPro" id="IPR003864">
    <property type="entry name" value="CSC1/OSCA1-like_7TM"/>
</dbReference>
<gene>
    <name evidence="11" type="ORF">HJC23_008824</name>
</gene>
<feature type="transmembrane region" description="Helical" evidence="8">
    <location>
        <begin position="100"/>
        <end position="124"/>
    </location>
</feature>
<dbReference type="EMBL" id="JABMIG020000059">
    <property type="protein sequence ID" value="KAL3796871.1"/>
    <property type="molecule type" value="Genomic_DNA"/>
</dbReference>
<keyword evidence="4 8" id="KW-0812">Transmembrane</keyword>
<keyword evidence="5 8" id="KW-1133">Transmembrane helix</keyword>
<comment type="similarity">
    <text evidence="2">Belongs to the CSC1 (TC 1.A.17) family.</text>
</comment>
<dbReference type="PANTHER" id="PTHR13018:SF5">
    <property type="entry name" value="RE44586P"/>
    <property type="match status" value="1"/>
</dbReference>
<feature type="region of interest" description="Disordered" evidence="7">
    <location>
        <begin position="346"/>
        <end position="371"/>
    </location>
</feature>
<feature type="transmembrane region" description="Helical" evidence="8">
    <location>
        <begin position="1057"/>
        <end position="1082"/>
    </location>
</feature>
<evidence type="ECO:0000313" key="12">
    <source>
        <dbReference type="Proteomes" id="UP001516023"/>
    </source>
</evidence>
<feature type="compositionally biased region" description="Basic and acidic residues" evidence="7">
    <location>
        <begin position="404"/>
        <end position="415"/>
    </location>
</feature>
<protein>
    <recommendedName>
        <fullName evidence="13">CSC1/OSCA1-like 7TM region domain-containing protein</fullName>
    </recommendedName>
</protein>
<feature type="domain" description="CSC1/OSCA1-like 7TM region" evidence="9">
    <location>
        <begin position="890"/>
        <end position="1113"/>
    </location>
</feature>
<feature type="transmembrane region" description="Helical" evidence="8">
    <location>
        <begin position="596"/>
        <end position="615"/>
    </location>
</feature>
<feature type="region of interest" description="Disordered" evidence="7">
    <location>
        <begin position="404"/>
        <end position="430"/>
    </location>
</feature>
<evidence type="ECO:0000256" key="1">
    <source>
        <dbReference type="ARBA" id="ARBA00004141"/>
    </source>
</evidence>
<evidence type="ECO:0000256" key="5">
    <source>
        <dbReference type="ARBA" id="ARBA00022989"/>
    </source>
</evidence>
<dbReference type="Pfam" id="PF13967">
    <property type="entry name" value="RSN1_TM"/>
    <property type="match status" value="1"/>
</dbReference>
<feature type="transmembrane region" description="Helical" evidence="8">
    <location>
        <begin position="1122"/>
        <end position="1141"/>
    </location>
</feature>
<evidence type="ECO:0000256" key="6">
    <source>
        <dbReference type="ARBA" id="ARBA00023136"/>
    </source>
</evidence>
<comment type="caution">
    <text evidence="11">The sequence shown here is derived from an EMBL/GenBank/DDBJ whole genome shotgun (WGS) entry which is preliminary data.</text>
</comment>
<reference evidence="11 12" key="1">
    <citation type="journal article" date="2020" name="G3 (Bethesda)">
        <title>Improved Reference Genome for Cyclotella cryptica CCMP332, a Model for Cell Wall Morphogenesis, Salinity Adaptation, and Lipid Production in Diatoms (Bacillariophyta).</title>
        <authorList>
            <person name="Roberts W.R."/>
            <person name="Downey K.M."/>
            <person name="Ruck E.C."/>
            <person name="Traller J.C."/>
            <person name="Alverson A.J."/>
        </authorList>
    </citation>
    <scope>NUCLEOTIDE SEQUENCE [LARGE SCALE GENOMIC DNA]</scope>
    <source>
        <strain evidence="11 12">CCMP332</strain>
    </source>
</reference>
<feature type="transmembrane region" description="Helical" evidence="8">
    <location>
        <begin position="1094"/>
        <end position="1116"/>
    </location>
</feature>
<comment type="subcellular location">
    <subcellularLocation>
        <location evidence="1">Membrane</location>
        <topology evidence="1">Multi-pass membrane protein</topology>
    </subcellularLocation>
</comment>
<keyword evidence="12" id="KW-1185">Reference proteome</keyword>
<evidence type="ECO:0008006" key="13">
    <source>
        <dbReference type="Google" id="ProtNLM"/>
    </source>
</evidence>
<feature type="compositionally biased region" description="Low complexity" evidence="7">
    <location>
        <begin position="75"/>
        <end position="91"/>
    </location>
</feature>
<evidence type="ECO:0000259" key="10">
    <source>
        <dbReference type="Pfam" id="PF13967"/>
    </source>
</evidence>
<sequence length="1201" mass="137682">MPTNHPASTPPAPMEIPYQTSTNVAILLSVSSPLVAVLWTLLPPLSLPLSDNDSHRSHRTLQQTNQCLINTTTVNTTTTNNNNTSSNTSNNELSSQPSTWTAIATSLLIASIIALFCLTLYELYRRDPIVGKYVYDRKRLRQPGRTPPPLMTSRSLWRGRPNSGDDYNDDTGGNGCARRSWWWCLRVRPALLELFFLTLDETYVRYAARADEARREREARGYVSTCGCCCGRRGWYHDNCCNTVRMSRSVVGGGGGGGHQDNNDEEYVDDDGYVYYPGFQHEWGFVHTGENHYELSPPRYSPRNGTTGSTTSVLGERKFKRSIEDLYPEDFREVFKETKWDRASRSLEVGTDDNDEEVEEPPPPLRSDTDGSLFESAVEEMTPVGRESTSDFLQPVEMETIEPNGKDANHDDHTNVIEVPPTVHDSTKDEEEPLKYPYRLVTFFLPPGFHNWSNALGFLREFFFLPQCSRRIAKAARGALFGRSNGRNDTSTPPSRSQRLQIHDDFVVLRPAEEELLRCAGLDTYLLIRFARFGFDVCFYPFLFACVTVIPIYISCIPGSVLFLDANGEMVASASVLIDGFFSLTINRIESGSSKMYGIIVCTFFLYFFVLRRLWLEWEVFIKLRHRFLSNGDQNFHDNPTYLKKVTIVLIWIVVDGWTVIDAHFSRSLDCVSFAIRWLMSFLARFQVECVPSKTCCIRTTISGQIESAEMLIDTRDLERVLDKRRTFIEKFESTAAQYQYKQWKYHNQEQNCCSREPKEPTTRIGRCCFGEQKNALQYYKDCIAKYDELADTEYEKLVESRLNWRDASVIRPQSSAGRSSFGELYYTFLPDTVREALGIKAPDLQSGTAVVEFKSIAAKQSVATVTSVANSTIDGLQVYGIDLSRFRLYIPTLIISLILLWIPNFLFLFAIRIIKFKSFSQCDEFVIKWNTAFRVTNIFFIFFSISLIQAIQCFKDNPEKFITEVALGVLRQSSYLLNLIIIATGQETMLQLLQWRSLIKQAVCRPLTNFNSKSKRHLDRLNEPPPFEQAFIFGFFSPVLSYGLMIGMLYSYMQPVMLGACSFFFWVATKVHTHNALFIYCQPFEGGGKIFYYWNRIVFVVLYSSILIFFGILAFKQFAKTAIAFVIIMLLVTYMVDTAITNTFVIHSLNLPITIARVHDEEEEALIKKSKLKKDGGENFMYRHPMLNHRNWDARPFRWM</sequence>
<dbReference type="Proteomes" id="UP001516023">
    <property type="component" value="Unassembled WGS sequence"/>
</dbReference>
<feature type="transmembrane region" description="Helical" evidence="8">
    <location>
        <begin position="1031"/>
        <end position="1051"/>
    </location>
</feature>
<evidence type="ECO:0000259" key="9">
    <source>
        <dbReference type="Pfam" id="PF02714"/>
    </source>
</evidence>
<name>A0ABD3QAC6_9STRA</name>
<feature type="region of interest" description="Disordered" evidence="7">
    <location>
        <begin position="144"/>
        <end position="169"/>
    </location>
</feature>
<feature type="transmembrane region" description="Helical" evidence="8">
    <location>
        <begin position="24"/>
        <end position="42"/>
    </location>
</feature>
<dbReference type="GO" id="GO:0016020">
    <property type="term" value="C:membrane"/>
    <property type="evidence" value="ECO:0007669"/>
    <property type="project" value="UniProtKB-SubCell"/>
</dbReference>
<feature type="compositionally biased region" description="Acidic residues" evidence="7">
    <location>
        <begin position="350"/>
        <end position="360"/>
    </location>
</feature>
<accession>A0ABD3QAC6</accession>
<dbReference type="Pfam" id="PF02714">
    <property type="entry name" value="RSN1_7TM"/>
    <property type="match status" value="1"/>
</dbReference>
<feature type="transmembrane region" description="Helical" evidence="8">
    <location>
        <begin position="537"/>
        <end position="564"/>
    </location>
</feature>
<keyword evidence="3" id="KW-0813">Transport</keyword>
<dbReference type="InterPro" id="IPR032880">
    <property type="entry name" value="CSC1/OSCA1-like_N"/>
</dbReference>
<feature type="region of interest" description="Disordered" evidence="7">
    <location>
        <begin position="75"/>
        <end position="95"/>
    </location>
</feature>
<evidence type="ECO:0000256" key="2">
    <source>
        <dbReference type="ARBA" id="ARBA00007779"/>
    </source>
</evidence>
<dbReference type="AlphaFoldDB" id="A0ABD3QAC6"/>
<feature type="transmembrane region" description="Helical" evidence="8">
    <location>
        <begin position="570"/>
        <end position="589"/>
    </location>
</feature>
<feature type="domain" description="CSC1/OSCA1-like N-terminal transmembrane" evidence="10">
    <location>
        <begin position="508"/>
        <end position="615"/>
    </location>
</feature>
<evidence type="ECO:0000256" key="7">
    <source>
        <dbReference type="SAM" id="MobiDB-lite"/>
    </source>
</evidence>
<feature type="transmembrane region" description="Helical" evidence="8">
    <location>
        <begin position="933"/>
        <end position="952"/>
    </location>
</feature>
<evidence type="ECO:0000313" key="11">
    <source>
        <dbReference type="EMBL" id="KAL3796871.1"/>
    </source>
</evidence>
<evidence type="ECO:0000256" key="8">
    <source>
        <dbReference type="SAM" id="Phobius"/>
    </source>
</evidence>
<keyword evidence="6 8" id="KW-0472">Membrane</keyword>